<evidence type="ECO:0000256" key="1">
    <source>
        <dbReference type="ARBA" id="ARBA00011063"/>
    </source>
</evidence>
<dbReference type="PRINTS" id="PR00719">
    <property type="entry name" value="LMWPTPASE"/>
</dbReference>
<dbReference type="AlphaFoldDB" id="A0A1C3SZF5"/>
<dbReference type="SMART" id="SM00226">
    <property type="entry name" value="LMWPc"/>
    <property type="match status" value="1"/>
</dbReference>
<evidence type="ECO:0000256" key="5">
    <source>
        <dbReference type="ARBA" id="ARBA00051722"/>
    </source>
</evidence>
<keyword evidence="3" id="KW-0378">Hydrolase</keyword>
<evidence type="ECO:0000256" key="6">
    <source>
        <dbReference type="PIRSR" id="PIRSR617867-1"/>
    </source>
</evidence>
<dbReference type="GO" id="GO:0004725">
    <property type="term" value="F:protein tyrosine phosphatase activity"/>
    <property type="evidence" value="ECO:0007669"/>
    <property type="project" value="UniProtKB-EC"/>
</dbReference>
<evidence type="ECO:0000259" key="7">
    <source>
        <dbReference type="SMART" id="SM00226"/>
    </source>
</evidence>
<sequence>MFDSILVVCTGNICRSPIGERILQKVLPEKRISSAGVGALVDNPADPSAIQIAEKHGVSLKGHKGVQFTPELGRKYDLILVMDKKHLDKITHMAPEVRGKTMLLGHWLGQKEIPDPYRQSLDAFEFVYQLIEQACDSWVKKLVG</sequence>
<feature type="domain" description="Phosphotyrosine protein phosphatase I" evidence="7">
    <location>
        <begin position="3"/>
        <end position="141"/>
    </location>
</feature>
<evidence type="ECO:0000256" key="2">
    <source>
        <dbReference type="ARBA" id="ARBA00013064"/>
    </source>
</evidence>
<dbReference type="SUPFAM" id="SSF52788">
    <property type="entry name" value="Phosphotyrosine protein phosphatases I"/>
    <property type="match status" value="1"/>
</dbReference>
<dbReference type="RefSeq" id="WP_270932818.1">
    <property type="nucleotide sequence ID" value="NZ_BIGX01000001.1"/>
</dbReference>
<dbReference type="Gene3D" id="3.40.50.2300">
    <property type="match status" value="1"/>
</dbReference>
<dbReference type="PANTHER" id="PTHR11717:SF31">
    <property type="entry name" value="LOW MOLECULAR WEIGHT PROTEIN-TYROSINE-PHOSPHATASE ETP-RELATED"/>
    <property type="match status" value="1"/>
</dbReference>
<accession>A0A1C3SZF5</accession>
<comment type="catalytic activity">
    <reaction evidence="5">
        <text>O-phospho-L-tyrosyl-[protein] + H2O = L-tyrosyl-[protein] + phosphate</text>
        <dbReference type="Rhea" id="RHEA:10684"/>
        <dbReference type="Rhea" id="RHEA-COMP:10136"/>
        <dbReference type="Rhea" id="RHEA-COMP:20101"/>
        <dbReference type="ChEBI" id="CHEBI:15377"/>
        <dbReference type="ChEBI" id="CHEBI:43474"/>
        <dbReference type="ChEBI" id="CHEBI:46858"/>
        <dbReference type="ChEBI" id="CHEBI:61978"/>
        <dbReference type="EC" id="3.1.3.48"/>
    </reaction>
</comment>
<dbReference type="InterPro" id="IPR023485">
    <property type="entry name" value="Ptyr_pPase"/>
</dbReference>
<dbReference type="FunFam" id="3.40.50.2300:FF:000041">
    <property type="entry name" value="Low molecular weight protein-tyrosine-phosphatase"/>
    <property type="match status" value="1"/>
</dbReference>
<dbReference type="EMBL" id="LT603715">
    <property type="protein sequence ID" value="SCA95966.1"/>
    <property type="molecule type" value="Genomic_DNA"/>
</dbReference>
<dbReference type="PANTHER" id="PTHR11717">
    <property type="entry name" value="LOW MOLECULAR WEIGHT PROTEIN TYROSINE PHOSPHATASE"/>
    <property type="match status" value="1"/>
</dbReference>
<keyword evidence="4" id="KW-0904">Protein phosphatase</keyword>
<feature type="active site" description="Nucleophile" evidence="6">
    <location>
        <position position="9"/>
    </location>
</feature>
<reference evidence="8" key="1">
    <citation type="submission" date="2016-07" db="EMBL/GenBank/DDBJ databases">
        <authorList>
            <person name="Informatics P."/>
        </authorList>
    </citation>
    <scope>NUCLEOTIDE SEQUENCE</scope>
    <source>
        <strain evidence="8">INF054</strain>
    </source>
</reference>
<dbReference type="InterPro" id="IPR050438">
    <property type="entry name" value="LMW_PTPase"/>
</dbReference>
<comment type="similarity">
    <text evidence="1">Belongs to the low molecular weight phosphotyrosine protein phosphatase family.</text>
</comment>
<dbReference type="CDD" id="cd16343">
    <property type="entry name" value="LMWPTP"/>
    <property type="match status" value="1"/>
</dbReference>
<feature type="active site" evidence="6">
    <location>
        <position position="15"/>
    </location>
</feature>
<dbReference type="InterPro" id="IPR017867">
    <property type="entry name" value="Tyr_phospatase_low_mol_wt"/>
</dbReference>
<gene>
    <name evidence="8" type="primary">wzb</name>
    <name evidence="8" type="synonym">KL139_00005</name>
</gene>
<evidence type="ECO:0000256" key="3">
    <source>
        <dbReference type="ARBA" id="ARBA00022801"/>
    </source>
</evidence>
<dbReference type="EC" id="3.1.3.48" evidence="2"/>
<evidence type="ECO:0000256" key="4">
    <source>
        <dbReference type="ARBA" id="ARBA00022912"/>
    </source>
</evidence>
<name>A0A1C3SZF5_KLEPN</name>
<dbReference type="Pfam" id="PF01451">
    <property type="entry name" value="LMWPc"/>
    <property type="match status" value="1"/>
</dbReference>
<feature type="active site" description="Proton donor" evidence="6">
    <location>
        <position position="115"/>
    </location>
</feature>
<protein>
    <recommendedName>
        <fullName evidence="2">protein-tyrosine-phosphatase</fullName>
        <ecNumber evidence="2">3.1.3.48</ecNumber>
    </recommendedName>
</protein>
<evidence type="ECO:0000313" key="8">
    <source>
        <dbReference type="EMBL" id="SCA95966.1"/>
    </source>
</evidence>
<organism evidence="8">
    <name type="scientific">Klebsiella pneumoniae</name>
    <dbReference type="NCBI Taxonomy" id="573"/>
    <lineage>
        <taxon>Bacteria</taxon>
        <taxon>Pseudomonadati</taxon>
        <taxon>Pseudomonadota</taxon>
        <taxon>Gammaproteobacteria</taxon>
        <taxon>Enterobacterales</taxon>
        <taxon>Enterobacteriaceae</taxon>
        <taxon>Klebsiella/Raoultella group</taxon>
        <taxon>Klebsiella</taxon>
        <taxon>Klebsiella pneumoniae complex</taxon>
    </lineage>
</organism>
<dbReference type="InterPro" id="IPR036196">
    <property type="entry name" value="Ptyr_pPase_sf"/>
</dbReference>
<reference evidence="8" key="2">
    <citation type="submission" date="2016-08" db="EMBL/GenBank/DDBJ databases">
        <title>Klebsiella loci capsule.</title>
        <authorList>
            <person name="Holt K.E."/>
            <person name="Thomson N.R."/>
        </authorList>
    </citation>
    <scope>NUCLEOTIDE SEQUENCE</scope>
    <source>
        <strain evidence="8">INF054</strain>
    </source>
</reference>
<proteinExistence type="inferred from homology"/>